<organism evidence="6 7">
    <name type="scientific">Passalora fulva</name>
    <name type="common">Tomato leaf mold</name>
    <name type="synonym">Cladosporium fulvum</name>
    <dbReference type="NCBI Taxonomy" id="5499"/>
    <lineage>
        <taxon>Eukaryota</taxon>
        <taxon>Fungi</taxon>
        <taxon>Dikarya</taxon>
        <taxon>Ascomycota</taxon>
        <taxon>Pezizomycotina</taxon>
        <taxon>Dothideomycetes</taxon>
        <taxon>Dothideomycetidae</taxon>
        <taxon>Mycosphaerellales</taxon>
        <taxon>Mycosphaerellaceae</taxon>
        <taxon>Fulvia</taxon>
    </lineage>
</organism>
<dbReference type="GO" id="GO:0016887">
    <property type="term" value="F:ATP hydrolysis activity"/>
    <property type="evidence" value="ECO:0007669"/>
    <property type="project" value="InterPro"/>
</dbReference>
<dbReference type="RefSeq" id="XP_047764218.1">
    <property type="nucleotide sequence ID" value="XM_047908970.1"/>
</dbReference>
<dbReference type="InterPro" id="IPR050611">
    <property type="entry name" value="ABCF"/>
</dbReference>
<dbReference type="SMART" id="SM00382">
    <property type="entry name" value="AAA"/>
    <property type="match status" value="2"/>
</dbReference>
<dbReference type="EMBL" id="CP090169">
    <property type="protein sequence ID" value="UJO19852.1"/>
    <property type="molecule type" value="Genomic_DNA"/>
</dbReference>
<evidence type="ECO:0000313" key="6">
    <source>
        <dbReference type="EMBL" id="UJO19852.1"/>
    </source>
</evidence>
<dbReference type="AlphaFoldDB" id="A0A9Q8PCD8"/>
<keyword evidence="2" id="KW-0547">Nucleotide-binding</keyword>
<feature type="compositionally biased region" description="Basic and acidic residues" evidence="4">
    <location>
        <begin position="721"/>
        <end position="733"/>
    </location>
</feature>
<dbReference type="PANTHER" id="PTHR19211">
    <property type="entry name" value="ATP-BINDING TRANSPORT PROTEIN-RELATED"/>
    <property type="match status" value="1"/>
</dbReference>
<dbReference type="PROSITE" id="PS50893">
    <property type="entry name" value="ABC_TRANSPORTER_2"/>
    <property type="match status" value="2"/>
</dbReference>
<accession>A0A9Q8PCD8</accession>
<evidence type="ECO:0000256" key="2">
    <source>
        <dbReference type="ARBA" id="ARBA00022741"/>
    </source>
</evidence>
<dbReference type="GO" id="GO:0005524">
    <property type="term" value="F:ATP binding"/>
    <property type="evidence" value="ECO:0007669"/>
    <property type="project" value="UniProtKB-KW"/>
</dbReference>
<keyword evidence="1" id="KW-0677">Repeat</keyword>
<reference evidence="6" key="1">
    <citation type="submission" date="2021-12" db="EMBL/GenBank/DDBJ databases">
        <authorList>
            <person name="Zaccaron A."/>
            <person name="Stergiopoulos I."/>
        </authorList>
    </citation>
    <scope>NUCLEOTIDE SEQUENCE</scope>
    <source>
        <strain evidence="6">Race5_Kim</strain>
    </source>
</reference>
<dbReference type="Pfam" id="PF00005">
    <property type="entry name" value="ABC_tran"/>
    <property type="match status" value="2"/>
</dbReference>
<dbReference type="OrthoDB" id="2110130at2759"/>
<dbReference type="InterPro" id="IPR027417">
    <property type="entry name" value="P-loop_NTPase"/>
</dbReference>
<feature type="domain" description="ABC transporter" evidence="5">
    <location>
        <begin position="468"/>
        <end position="699"/>
    </location>
</feature>
<reference evidence="6" key="2">
    <citation type="journal article" date="2022" name="Microb. Genom.">
        <title>A chromosome-scale genome assembly of the tomato pathogen Cladosporium fulvum reveals a compartmentalized genome architecture and the presence of a dispensable chromosome.</title>
        <authorList>
            <person name="Zaccaron A.Z."/>
            <person name="Chen L.H."/>
            <person name="Samaras A."/>
            <person name="Stergiopoulos I."/>
        </authorList>
    </citation>
    <scope>NUCLEOTIDE SEQUENCE</scope>
    <source>
        <strain evidence="6">Race5_Kim</strain>
    </source>
</reference>
<evidence type="ECO:0000259" key="5">
    <source>
        <dbReference type="PROSITE" id="PS50893"/>
    </source>
</evidence>
<keyword evidence="7" id="KW-1185">Reference proteome</keyword>
<gene>
    <name evidence="6" type="ORF">CLAFUR5_09822</name>
</gene>
<dbReference type="PROSITE" id="PS00211">
    <property type="entry name" value="ABC_TRANSPORTER_1"/>
    <property type="match status" value="1"/>
</dbReference>
<dbReference type="InterPro" id="IPR017871">
    <property type="entry name" value="ABC_transporter-like_CS"/>
</dbReference>
<evidence type="ECO:0000256" key="4">
    <source>
        <dbReference type="SAM" id="MobiDB-lite"/>
    </source>
</evidence>
<dbReference type="CDD" id="cd03221">
    <property type="entry name" value="ABCF_EF-3"/>
    <property type="match status" value="1"/>
</dbReference>
<dbReference type="GeneID" id="71989700"/>
<sequence>MPTKRNKEQNAGDVAGTLTVSAQQSRFHTEMDEDSNLKEIVVKDLNISIGNRELLSHANFQLQRGRHYVLHGRNGIGKSTLLRAIATDQISSIPRGVKVLLLGQTESTLEEDMDAIQLEDLTVLQYVVRSDATRERLLHKSRLLSAALDMEDPTAAVRAYRRVAHERLEKRLADVKQIAKRRSGARGKEASKVQLRLEGEVDASAARLTEPLSVDEISDETQKSAEMLSEVQTSLELMDASGAEAKARSVLLGLGFSKESIDQPRSQLSGGWRTRCSLACALCQLADLLLLDEPTNFLDLPSIIWLERYIQSMDDSTTVLVVSHDRAFGDEVADELLVLREQQLERFRGNLSAYETDRLKQYKYLSRMKDALDIKKKHIQSSIDSNMQAVKRAGDDKKLKQAASRKKKLEDRMGMELSAKGGRFKLNRDLAGYHDSNRAEIELPKFDPPATMTIPTQPPDLRFPGSLVSFENVSFKYGNRPILTDINLTIHPGDRIGLAGLNGSGKSTLVSLAIGTTPASSSDNPITPTSGTIHHHTRARTSLYSQQSPSDLSHTATSNPTLTALSHLLQHAGPDLTEQPARALLSGVGLSGKVASDIPISLLSGGQRVRLALARLFINPPHLLILDEVTTHLDTDTIQALISALRNYEGAILVVTHDRVFMKTVVEGMSLRALAGSSRDGDGDEEEGSESERVRRRVVFRLSKGRLVQLERGMEQYEEVAERSAGRMGKGRELVFGSPS</sequence>
<proteinExistence type="predicted"/>
<dbReference type="SUPFAM" id="SSF52540">
    <property type="entry name" value="P-loop containing nucleoside triphosphate hydrolases"/>
    <property type="match status" value="2"/>
</dbReference>
<evidence type="ECO:0000256" key="1">
    <source>
        <dbReference type="ARBA" id="ARBA00022737"/>
    </source>
</evidence>
<dbReference type="KEGG" id="ffu:CLAFUR5_09822"/>
<dbReference type="InterPro" id="IPR003593">
    <property type="entry name" value="AAA+_ATPase"/>
</dbReference>
<dbReference type="Gene3D" id="3.40.50.300">
    <property type="entry name" value="P-loop containing nucleotide triphosphate hydrolases"/>
    <property type="match status" value="2"/>
</dbReference>
<protein>
    <submittedName>
        <fullName evidence="6">ABC transporter F family member 3</fullName>
    </submittedName>
</protein>
<dbReference type="Proteomes" id="UP000756132">
    <property type="component" value="Chromosome 7"/>
</dbReference>
<dbReference type="InterPro" id="IPR003439">
    <property type="entry name" value="ABC_transporter-like_ATP-bd"/>
</dbReference>
<dbReference type="PANTHER" id="PTHR19211:SF135">
    <property type="entry name" value="ATPASE, PUTATIVE (AFU_ORTHOLOGUE AFUA_1G16440)-RELATED"/>
    <property type="match status" value="1"/>
</dbReference>
<evidence type="ECO:0000256" key="3">
    <source>
        <dbReference type="ARBA" id="ARBA00022840"/>
    </source>
</evidence>
<name>A0A9Q8PCD8_PASFU</name>
<keyword evidence="3" id="KW-0067">ATP-binding</keyword>
<feature type="domain" description="ABC transporter" evidence="5">
    <location>
        <begin position="40"/>
        <end position="366"/>
    </location>
</feature>
<feature type="region of interest" description="Disordered" evidence="4">
    <location>
        <begin position="721"/>
        <end position="740"/>
    </location>
</feature>
<evidence type="ECO:0000313" key="7">
    <source>
        <dbReference type="Proteomes" id="UP000756132"/>
    </source>
</evidence>